<feature type="transmembrane region" description="Helical" evidence="2">
    <location>
        <begin position="134"/>
        <end position="158"/>
    </location>
</feature>
<keyword evidence="4" id="KW-1185">Reference proteome</keyword>
<feature type="transmembrane region" description="Helical" evidence="2">
    <location>
        <begin position="107"/>
        <end position="127"/>
    </location>
</feature>
<evidence type="ECO:0000256" key="1">
    <source>
        <dbReference type="SAM" id="MobiDB-lite"/>
    </source>
</evidence>
<protein>
    <submittedName>
        <fullName evidence="3">DUF389 domain-containing protein</fullName>
    </submittedName>
</protein>
<keyword evidence="2" id="KW-0472">Membrane</keyword>
<feature type="transmembrane region" description="Helical" evidence="2">
    <location>
        <begin position="66"/>
        <end position="87"/>
    </location>
</feature>
<proteinExistence type="predicted"/>
<evidence type="ECO:0000313" key="4">
    <source>
        <dbReference type="Proteomes" id="UP000252770"/>
    </source>
</evidence>
<comment type="caution">
    <text evidence="3">The sequence shown here is derived from an EMBL/GenBank/DDBJ whole genome shotgun (WGS) entry which is preliminary data.</text>
</comment>
<organism evidence="3 4">
    <name type="scientific">Desertihabitans brevis</name>
    <dbReference type="NCBI Taxonomy" id="2268447"/>
    <lineage>
        <taxon>Bacteria</taxon>
        <taxon>Bacillati</taxon>
        <taxon>Actinomycetota</taxon>
        <taxon>Actinomycetes</taxon>
        <taxon>Propionibacteriales</taxon>
        <taxon>Propionibacteriaceae</taxon>
        <taxon>Desertihabitans</taxon>
    </lineage>
</organism>
<evidence type="ECO:0000256" key="2">
    <source>
        <dbReference type="SAM" id="Phobius"/>
    </source>
</evidence>
<reference evidence="3 4" key="1">
    <citation type="submission" date="2018-07" db="EMBL/GenBank/DDBJ databases">
        <title>Desertimonas flava gen. nov. sp. nov.</title>
        <authorList>
            <person name="Liu S."/>
        </authorList>
    </citation>
    <scope>NUCLEOTIDE SEQUENCE [LARGE SCALE GENOMIC DNA]</scope>
    <source>
        <strain evidence="3 4">16Sb5-5</strain>
    </source>
</reference>
<dbReference type="AlphaFoldDB" id="A0A367YTX8"/>
<dbReference type="EMBL" id="QOUI01000008">
    <property type="protein sequence ID" value="RCK68979.1"/>
    <property type="molecule type" value="Genomic_DNA"/>
</dbReference>
<dbReference type="Proteomes" id="UP000252770">
    <property type="component" value="Unassembled WGS sequence"/>
</dbReference>
<feature type="compositionally biased region" description="Low complexity" evidence="1">
    <location>
        <begin position="12"/>
        <end position="24"/>
    </location>
</feature>
<keyword evidence="2" id="KW-1133">Transmembrane helix</keyword>
<evidence type="ECO:0000313" key="3">
    <source>
        <dbReference type="EMBL" id="RCK68979.1"/>
    </source>
</evidence>
<sequence length="199" mass="20435">MSVPHDDFDPFADPGRPGSAGRPSSPAPDPFGPSRGAASPLAGRLDDLRATMDRERREGLPRRRPLASLVALGLTLLATAGLAFAGWHGLAEAVPTRGVSVRTAAQVGTVSLLLVLAAAVLAVVGVVRERRRVLAGVVLALALLAPGAVFLAAVQLAVPLTRADLAAVGAGSVEAWWRSLGEGAPSDAVLVRLLEVLTR</sequence>
<name>A0A367YTX8_9ACTN</name>
<feature type="region of interest" description="Disordered" evidence="1">
    <location>
        <begin position="1"/>
        <end position="49"/>
    </location>
</feature>
<keyword evidence="2" id="KW-0812">Transmembrane</keyword>
<gene>
    <name evidence="3" type="ORF">DT076_13815</name>
</gene>
<accession>A0A367YTX8</accession>